<dbReference type="InterPro" id="IPR007052">
    <property type="entry name" value="CS_dom"/>
</dbReference>
<dbReference type="SUPFAM" id="SSF49764">
    <property type="entry name" value="HSP20-like chaperones"/>
    <property type="match status" value="1"/>
</dbReference>
<proteinExistence type="predicted"/>
<dbReference type="Pfam" id="PF04969">
    <property type="entry name" value="CS"/>
    <property type="match status" value="1"/>
</dbReference>
<keyword evidence="1" id="KW-0175">Coiled coil</keyword>
<keyword evidence="4" id="KW-1185">Reference proteome</keyword>
<feature type="domain" description="CS" evidence="2">
    <location>
        <begin position="3"/>
        <end position="87"/>
    </location>
</feature>
<protein>
    <recommendedName>
        <fullName evidence="2">CS domain-containing protein</fullName>
    </recommendedName>
</protein>
<dbReference type="PANTHER" id="PTHR46492:SF1">
    <property type="entry name" value="DYNEIN AXONEMAL ASSEMBLY FACTOR 4"/>
    <property type="match status" value="1"/>
</dbReference>
<dbReference type="GO" id="GO:0036159">
    <property type="term" value="P:inner dynein arm assembly"/>
    <property type="evidence" value="ECO:0007669"/>
    <property type="project" value="TreeGrafter"/>
</dbReference>
<dbReference type="GO" id="GO:0003341">
    <property type="term" value="P:cilium movement"/>
    <property type="evidence" value="ECO:0007669"/>
    <property type="project" value="TreeGrafter"/>
</dbReference>
<dbReference type="SUPFAM" id="SSF48452">
    <property type="entry name" value="TPR-like"/>
    <property type="match status" value="1"/>
</dbReference>
<dbReference type="InterPro" id="IPR019734">
    <property type="entry name" value="TPR_rpt"/>
</dbReference>
<dbReference type="PANTHER" id="PTHR46492">
    <property type="entry name" value="DYNEIN ASSEMBLY FACTOR 4, AXONEMAL"/>
    <property type="match status" value="1"/>
</dbReference>
<sequence length="373" mass="43164">MPIIIKDYTWKQTESNIMIQVPLRGVHQSKVDIFISSRYVKASYEQNYFEAILSNPVDKNDSKCILTATDIIFELKKQEQTQWELLEPNVSKAEKLELKKQFLEESYKEIQKDAEERVNKKAELKRVAVRKQIETDTETRKTIETIKKEEEAKALGDLEDWEKKIAKKQLPHQRRIVKKPTLAPPPKKAVPPVPIRAPRTLEIEFTPREFTTPSRESRLEEENEFLAKQAEARRTAGFVSEDIRPEERNPQFIKAKGDEFLKNKNYLGAISAYSYGIKLSKEFVDFYISRAEAHLAIGNNHKVLQDCSTALELLKPECSSNLQERAICIGRRGQALCKLGMKKQGLDELKFSLKLVHDDEFKKILETEEELIS</sequence>
<dbReference type="Gene3D" id="2.60.40.790">
    <property type="match status" value="1"/>
</dbReference>
<dbReference type="InterPro" id="IPR052004">
    <property type="entry name" value="Dynein_assembly_factor_4"/>
</dbReference>
<dbReference type="PROSITE" id="PS51203">
    <property type="entry name" value="CS"/>
    <property type="match status" value="1"/>
</dbReference>
<gene>
    <name evidence="3" type="ORF">PHAECO_LOCUS9329</name>
</gene>
<reference evidence="3" key="2">
    <citation type="submission" date="2022-10" db="EMBL/GenBank/DDBJ databases">
        <authorList>
            <consortium name="ENA_rothamsted_submissions"/>
            <consortium name="culmorum"/>
            <person name="King R."/>
        </authorList>
    </citation>
    <scope>NUCLEOTIDE SEQUENCE</scope>
</reference>
<dbReference type="EMBL" id="OU896711">
    <property type="protein sequence ID" value="CAH1170066.1"/>
    <property type="molecule type" value="Genomic_DNA"/>
</dbReference>
<name>A0A9P0DW46_PHACE</name>
<dbReference type="AlphaFoldDB" id="A0A9P0DW46"/>
<evidence type="ECO:0000313" key="4">
    <source>
        <dbReference type="Proteomes" id="UP001153737"/>
    </source>
</evidence>
<dbReference type="InterPro" id="IPR008978">
    <property type="entry name" value="HSP20-like_chaperone"/>
</dbReference>
<dbReference type="Gene3D" id="1.25.40.10">
    <property type="entry name" value="Tetratricopeptide repeat domain"/>
    <property type="match status" value="1"/>
</dbReference>
<feature type="coiled-coil region" evidence="1">
    <location>
        <begin position="93"/>
        <end position="127"/>
    </location>
</feature>
<dbReference type="SMART" id="SM00028">
    <property type="entry name" value="TPR"/>
    <property type="match status" value="3"/>
</dbReference>
<evidence type="ECO:0000313" key="3">
    <source>
        <dbReference type="EMBL" id="CAH1170066.1"/>
    </source>
</evidence>
<evidence type="ECO:0000259" key="2">
    <source>
        <dbReference type="PROSITE" id="PS51203"/>
    </source>
</evidence>
<organism evidence="3 4">
    <name type="scientific">Phaedon cochleariae</name>
    <name type="common">Mustard beetle</name>
    <dbReference type="NCBI Taxonomy" id="80249"/>
    <lineage>
        <taxon>Eukaryota</taxon>
        <taxon>Metazoa</taxon>
        <taxon>Ecdysozoa</taxon>
        <taxon>Arthropoda</taxon>
        <taxon>Hexapoda</taxon>
        <taxon>Insecta</taxon>
        <taxon>Pterygota</taxon>
        <taxon>Neoptera</taxon>
        <taxon>Endopterygota</taxon>
        <taxon>Coleoptera</taxon>
        <taxon>Polyphaga</taxon>
        <taxon>Cucujiformia</taxon>
        <taxon>Chrysomeloidea</taxon>
        <taxon>Chrysomelidae</taxon>
        <taxon>Chrysomelinae</taxon>
        <taxon>Chrysomelini</taxon>
        <taxon>Phaedon</taxon>
    </lineage>
</organism>
<dbReference type="Proteomes" id="UP001153737">
    <property type="component" value="Chromosome 5"/>
</dbReference>
<evidence type="ECO:0000256" key="1">
    <source>
        <dbReference type="SAM" id="Coils"/>
    </source>
</evidence>
<dbReference type="InterPro" id="IPR011990">
    <property type="entry name" value="TPR-like_helical_dom_sf"/>
</dbReference>
<reference evidence="3" key="1">
    <citation type="submission" date="2022-01" db="EMBL/GenBank/DDBJ databases">
        <authorList>
            <person name="King R."/>
        </authorList>
    </citation>
    <scope>NUCLEOTIDE SEQUENCE</scope>
</reference>
<dbReference type="OrthoDB" id="348005at2759"/>
<accession>A0A9P0DW46</accession>
<dbReference type="GO" id="GO:0036158">
    <property type="term" value="P:outer dynein arm assembly"/>
    <property type="evidence" value="ECO:0007669"/>
    <property type="project" value="TreeGrafter"/>
</dbReference>